<accession>G8YP61</accession>
<feature type="transmembrane region" description="Helical" evidence="2">
    <location>
        <begin position="253"/>
        <end position="274"/>
    </location>
</feature>
<dbReference type="Pfam" id="PF23317">
    <property type="entry name" value="YVC1_C"/>
    <property type="match status" value="1"/>
</dbReference>
<evidence type="ECO:0000259" key="3">
    <source>
        <dbReference type="Pfam" id="PF23190"/>
    </source>
</evidence>
<dbReference type="InterPro" id="IPR056336">
    <property type="entry name" value="YVC1_C"/>
</dbReference>
<feature type="domain" description="YVC1 N-terminal linker helical" evidence="3">
    <location>
        <begin position="28"/>
        <end position="217"/>
    </location>
</feature>
<keyword evidence="6" id="KW-1185">Reference proteome</keyword>
<feature type="domain" description="Calcium channel YVC1-like C-terminal transmembrane" evidence="4">
    <location>
        <begin position="253"/>
        <end position="529"/>
    </location>
</feature>
<dbReference type="Pfam" id="PF23190">
    <property type="entry name" value="LHD_TRPY1"/>
    <property type="match status" value="1"/>
</dbReference>
<dbReference type="OrthoDB" id="301415at2759"/>
<evidence type="ECO:0000256" key="2">
    <source>
        <dbReference type="SAM" id="Phobius"/>
    </source>
</evidence>
<gene>
    <name evidence="5" type="primary">Piso0_001815</name>
    <name evidence="5" type="ORF">GNLVRS01_PISO0E13270g</name>
</gene>
<dbReference type="Proteomes" id="UP000005222">
    <property type="component" value="Chromosome E"/>
</dbReference>
<dbReference type="PANTHER" id="PTHR35859:SF1">
    <property type="entry name" value="NONSELECTIVE CATION CHANNEL PROTEIN"/>
    <property type="match status" value="1"/>
</dbReference>
<organism evidence="5 6">
    <name type="scientific">Pichia sorbitophila (strain ATCC MYA-4447 / BCRC 22081 / CBS 7064 / NBRC 10061 / NRRL Y-12695)</name>
    <name type="common">Hybrid yeast</name>
    <dbReference type="NCBI Taxonomy" id="559304"/>
    <lineage>
        <taxon>Eukaryota</taxon>
        <taxon>Fungi</taxon>
        <taxon>Dikarya</taxon>
        <taxon>Ascomycota</taxon>
        <taxon>Saccharomycotina</taxon>
        <taxon>Pichiomycetes</taxon>
        <taxon>Debaryomycetaceae</taxon>
        <taxon>Millerozyma</taxon>
    </lineage>
</organism>
<evidence type="ECO:0000256" key="1">
    <source>
        <dbReference type="SAM" id="Coils"/>
    </source>
</evidence>
<protein>
    <submittedName>
        <fullName evidence="5">Piso0_001815 protein</fullName>
    </submittedName>
</protein>
<feature type="transmembrane region" description="Helical" evidence="2">
    <location>
        <begin position="230"/>
        <end position="247"/>
    </location>
</feature>
<feature type="transmembrane region" description="Helical" evidence="2">
    <location>
        <begin position="507"/>
        <end position="526"/>
    </location>
</feature>
<keyword evidence="2" id="KW-1133">Transmembrane helix</keyword>
<feature type="transmembrane region" description="Helical" evidence="2">
    <location>
        <begin position="426"/>
        <end position="447"/>
    </location>
</feature>
<dbReference type="STRING" id="559304.G8YP61"/>
<feature type="transmembrane region" description="Helical" evidence="2">
    <location>
        <begin position="327"/>
        <end position="345"/>
    </location>
</feature>
<keyword evidence="1" id="KW-0175">Coiled coil</keyword>
<proteinExistence type="predicted"/>
<dbReference type="EMBL" id="FO082055">
    <property type="protein sequence ID" value="CCE79729.1"/>
    <property type="molecule type" value="Genomic_DNA"/>
</dbReference>
<dbReference type="FunCoup" id="G8YP61">
    <property type="interactions" value="40"/>
</dbReference>
<dbReference type="InterPro" id="IPR056337">
    <property type="entry name" value="LHD_YVC1"/>
</dbReference>
<dbReference type="PANTHER" id="PTHR35859">
    <property type="entry name" value="NONSELECTIVE CATION CHANNEL PROTEIN"/>
    <property type="match status" value="1"/>
</dbReference>
<keyword evidence="2" id="KW-0812">Transmembrane</keyword>
<dbReference type="AlphaFoldDB" id="G8YP61"/>
<keyword evidence="2" id="KW-0472">Membrane</keyword>
<feature type="transmembrane region" description="Helical" evidence="2">
    <location>
        <begin position="286"/>
        <end position="307"/>
    </location>
</feature>
<reference evidence="5 6" key="1">
    <citation type="journal article" date="2012" name="G3 (Bethesda)">
        <title>Pichia sorbitophila, an interspecies yeast hybrid reveals early steps of genome resolution following polyploidization.</title>
        <authorList>
            <person name="Leh Louis V."/>
            <person name="Despons L."/>
            <person name="Friedrich A."/>
            <person name="Martin T."/>
            <person name="Durrens P."/>
            <person name="Casaregola S."/>
            <person name="Neuveglise C."/>
            <person name="Fairhead C."/>
            <person name="Marck C."/>
            <person name="Cruz J.A."/>
            <person name="Straub M.L."/>
            <person name="Kugler V."/>
            <person name="Sacerdot C."/>
            <person name="Uzunov Z."/>
            <person name="Thierry A."/>
            <person name="Weiss S."/>
            <person name="Bleykasten C."/>
            <person name="De Montigny J."/>
            <person name="Jacques N."/>
            <person name="Jung P."/>
            <person name="Lemaire M."/>
            <person name="Mallet S."/>
            <person name="Morel G."/>
            <person name="Richard G.F."/>
            <person name="Sarkar A."/>
            <person name="Savel G."/>
            <person name="Schacherer J."/>
            <person name="Seret M.L."/>
            <person name="Talla E."/>
            <person name="Samson G."/>
            <person name="Jubin C."/>
            <person name="Poulain J."/>
            <person name="Vacherie B."/>
            <person name="Barbe V."/>
            <person name="Pelletier E."/>
            <person name="Sherman D.J."/>
            <person name="Westhof E."/>
            <person name="Weissenbach J."/>
            <person name="Baret P.V."/>
            <person name="Wincker P."/>
            <person name="Gaillardin C."/>
            <person name="Dujon B."/>
            <person name="Souciet J.L."/>
        </authorList>
    </citation>
    <scope>NUCLEOTIDE SEQUENCE [LARGE SCALE GENOMIC DNA]</scope>
    <source>
        <strain evidence="6">ATCC MYA-4447 / BCRC 22081 / CBS 7064 / NBRC 10061 / NRRL Y-12695</strain>
    </source>
</reference>
<evidence type="ECO:0000259" key="4">
    <source>
        <dbReference type="Pfam" id="PF23317"/>
    </source>
</evidence>
<name>G8YP61_PICSO</name>
<dbReference type="OMA" id="FWTCFND"/>
<feature type="coiled-coil region" evidence="1">
    <location>
        <begin position="632"/>
        <end position="659"/>
    </location>
</feature>
<dbReference type="InParanoid" id="G8YP61"/>
<evidence type="ECO:0000313" key="6">
    <source>
        <dbReference type="Proteomes" id="UP000005222"/>
    </source>
</evidence>
<dbReference type="eggNOG" id="ENOG502QTER">
    <property type="taxonomic scope" value="Eukaryota"/>
</dbReference>
<dbReference type="HOGENOM" id="CLU_014123_0_0_1"/>
<evidence type="ECO:0000313" key="5">
    <source>
        <dbReference type="EMBL" id="CCE79729.1"/>
    </source>
</evidence>
<dbReference type="InterPro" id="IPR052971">
    <property type="entry name" value="TRP_calcium_channel"/>
</dbReference>
<feature type="transmembrane region" description="Helical" evidence="2">
    <location>
        <begin position="366"/>
        <end position="384"/>
    </location>
</feature>
<sequence>MVFTDLERYDTTDVHNTDKWVPPNSRQIFRICLNLKTLIDKIIPIVFEEKEITAQNSPILNQKVIKLVYRAAGGKGDGEKGTSSYRYRAVLVFCLLKVCDWYWQQSEFELWDNELFSLRAVAAQQIAAIVIDKVEDDEYLFLRMLCQRYVINLYEKDTQPISALEMAVDMHSTRVIASSGYQRCMKWLWRGWIIPTNDPTQYAFYKGSASISIKAHFDPARIKAPLYQNILEIFFSILYIVLFTLVLNGHKRGVVPLDIFEILFYLYSAGAVLNELTKFYHVGINYIGFFNAFNGVMYAIITLSTFFRLLCFHYHGKLQEHYDYLSFRVLSCAAPFMWTRLLLYLDAQKFVGAMLVVVNNMMKESIIFFILLGFVIVGFLQGFLGLDASDGQNDATKHIFLTLLKAVIGQSSLNDISDFVPPYASILYSVYSFLLSVILMNILIALYSSSYASIIANANDEYFALVAQKTLRYTRVPDEELYVPPFNLIELFIVPLSYFVSKRAYKMINYYIMIVIYSPLLVYITLDELKYAKRIQYNRFKGISDDANEVDTEWDLTDGYNDGGDFGINGIRERNIEVNAAVENQRQGELEDPEFPINLNSFSSDIDKVVKPVHITNKIGMKWEFYDVYEKLDGIGSLLEKLVQENKELRDKLDSTATK</sequence>